<dbReference type="SUPFAM" id="SSF52540">
    <property type="entry name" value="P-loop containing nucleoside triphosphate hydrolases"/>
    <property type="match status" value="1"/>
</dbReference>
<evidence type="ECO:0000256" key="2">
    <source>
        <dbReference type="ARBA" id="ARBA00022475"/>
    </source>
</evidence>
<keyword evidence="1 7" id="KW-0813">Transport</keyword>
<dbReference type="GO" id="GO:0016887">
    <property type="term" value="F:ATP hydrolysis activity"/>
    <property type="evidence" value="ECO:0007669"/>
    <property type="project" value="InterPro"/>
</dbReference>
<proteinExistence type="inferred from homology"/>
<feature type="domain" description="ABC transporter" evidence="8">
    <location>
        <begin position="4"/>
        <end position="234"/>
    </location>
</feature>
<dbReference type="AlphaFoldDB" id="A0A916ZKM6"/>
<dbReference type="InterPro" id="IPR013611">
    <property type="entry name" value="Transp-assoc_OB_typ2"/>
</dbReference>
<dbReference type="InterPro" id="IPR003439">
    <property type="entry name" value="ABC_transporter-like_ATP-bd"/>
</dbReference>
<evidence type="ECO:0000256" key="1">
    <source>
        <dbReference type="ARBA" id="ARBA00022448"/>
    </source>
</evidence>
<dbReference type="Pfam" id="PF00005">
    <property type="entry name" value="ABC_tran"/>
    <property type="match status" value="1"/>
</dbReference>
<organism evidence="9 10">
    <name type="scientific">Aureimonas endophytica</name>
    <dbReference type="NCBI Taxonomy" id="2027858"/>
    <lineage>
        <taxon>Bacteria</taxon>
        <taxon>Pseudomonadati</taxon>
        <taxon>Pseudomonadota</taxon>
        <taxon>Alphaproteobacteria</taxon>
        <taxon>Hyphomicrobiales</taxon>
        <taxon>Aurantimonadaceae</taxon>
        <taxon>Aureimonas</taxon>
    </lineage>
</organism>
<keyword evidence="10" id="KW-1185">Reference proteome</keyword>
<evidence type="ECO:0000256" key="4">
    <source>
        <dbReference type="ARBA" id="ARBA00022840"/>
    </source>
</evidence>
<dbReference type="InterPro" id="IPR003593">
    <property type="entry name" value="AAA+_ATPase"/>
</dbReference>
<reference evidence="9" key="1">
    <citation type="journal article" date="2014" name="Int. J. Syst. Evol. Microbiol.">
        <title>Complete genome sequence of Corynebacterium casei LMG S-19264T (=DSM 44701T), isolated from a smear-ripened cheese.</title>
        <authorList>
            <consortium name="US DOE Joint Genome Institute (JGI-PGF)"/>
            <person name="Walter F."/>
            <person name="Albersmeier A."/>
            <person name="Kalinowski J."/>
            <person name="Ruckert C."/>
        </authorList>
    </citation>
    <scope>NUCLEOTIDE SEQUENCE</scope>
    <source>
        <strain evidence="9">CGMCC 1.15367</strain>
    </source>
</reference>
<dbReference type="InterPro" id="IPR027417">
    <property type="entry name" value="P-loop_NTPase"/>
</dbReference>
<dbReference type="NCBIfam" id="TIGR01187">
    <property type="entry name" value="potA"/>
    <property type="match status" value="1"/>
</dbReference>
<accession>A0A916ZKM6</accession>
<dbReference type="InterPro" id="IPR017871">
    <property type="entry name" value="ABC_transporter-like_CS"/>
</dbReference>
<evidence type="ECO:0000259" key="8">
    <source>
        <dbReference type="PROSITE" id="PS50893"/>
    </source>
</evidence>
<keyword evidence="5 7" id="KW-1278">Translocase</keyword>
<protein>
    <recommendedName>
        <fullName evidence="7">Spermidine/putrescine import ATP-binding protein PotA</fullName>
        <ecNumber evidence="7">7.6.2.11</ecNumber>
    </recommendedName>
</protein>
<keyword evidence="2 7" id="KW-1003">Cell membrane</keyword>
<dbReference type="GO" id="GO:0015697">
    <property type="term" value="P:quaternary ammonium group transport"/>
    <property type="evidence" value="ECO:0007669"/>
    <property type="project" value="UniProtKB-ARBA"/>
</dbReference>
<dbReference type="RefSeq" id="WP_188908017.1">
    <property type="nucleotide sequence ID" value="NZ_BMIQ01000002.1"/>
</dbReference>
<gene>
    <name evidence="7" type="primary">potA</name>
    <name evidence="9" type="ORF">GCM10011390_19590</name>
</gene>
<dbReference type="EMBL" id="BMIQ01000002">
    <property type="protein sequence ID" value="GGE00835.1"/>
    <property type="molecule type" value="Genomic_DNA"/>
</dbReference>
<dbReference type="GO" id="GO:0043190">
    <property type="term" value="C:ATP-binding cassette (ABC) transporter complex"/>
    <property type="evidence" value="ECO:0007669"/>
    <property type="project" value="InterPro"/>
</dbReference>
<keyword evidence="6 7" id="KW-0472">Membrane</keyword>
<dbReference type="EC" id="7.6.2.11" evidence="7"/>
<comment type="function">
    <text evidence="7">Part of the ABC transporter complex PotABCD involved in spermidine/putrescine import. Responsible for energy coupling to the transport system.</text>
</comment>
<keyword evidence="4 7" id="KW-0067">ATP-binding</keyword>
<dbReference type="PROSITE" id="PS50893">
    <property type="entry name" value="ABC_TRANSPORTER_2"/>
    <property type="match status" value="1"/>
</dbReference>
<dbReference type="FunFam" id="3.40.50.300:FF:000425">
    <property type="entry name" value="Probable ABC transporter, ATP-binding subunit"/>
    <property type="match status" value="1"/>
</dbReference>
<dbReference type="PANTHER" id="PTHR42781">
    <property type="entry name" value="SPERMIDINE/PUTRESCINE IMPORT ATP-BINDING PROTEIN POTA"/>
    <property type="match status" value="1"/>
</dbReference>
<comment type="catalytic activity">
    <reaction evidence="7">
        <text>ATP + H2O + polyamine-[polyamine-binding protein]Side 1 = ADP + phosphate + polyamineSide 2 + [polyamine-binding protein]Side 1.</text>
        <dbReference type="EC" id="7.6.2.11"/>
    </reaction>
</comment>
<dbReference type="Gene3D" id="2.40.50.100">
    <property type="match status" value="1"/>
</dbReference>
<dbReference type="PROSITE" id="PS00211">
    <property type="entry name" value="ABC_TRANSPORTER_1"/>
    <property type="match status" value="1"/>
</dbReference>
<dbReference type="GO" id="GO:0005524">
    <property type="term" value="F:ATP binding"/>
    <property type="evidence" value="ECO:0007669"/>
    <property type="project" value="UniProtKB-KW"/>
</dbReference>
<name>A0A916ZKM6_9HYPH</name>
<dbReference type="InterPro" id="IPR005893">
    <property type="entry name" value="PotA-like"/>
</dbReference>
<dbReference type="SMART" id="SM00382">
    <property type="entry name" value="AAA"/>
    <property type="match status" value="1"/>
</dbReference>
<dbReference type="PANTHER" id="PTHR42781:SF4">
    <property type="entry name" value="SPERMIDINE_PUTRESCINE IMPORT ATP-BINDING PROTEIN POTA"/>
    <property type="match status" value="1"/>
</dbReference>
<dbReference type="GO" id="GO:0015417">
    <property type="term" value="F:ABC-type polyamine transporter activity"/>
    <property type="evidence" value="ECO:0007669"/>
    <property type="project" value="UniProtKB-EC"/>
</dbReference>
<evidence type="ECO:0000313" key="9">
    <source>
        <dbReference type="EMBL" id="GGE00835.1"/>
    </source>
</evidence>
<dbReference type="Pfam" id="PF08402">
    <property type="entry name" value="TOBE_2"/>
    <property type="match status" value="1"/>
</dbReference>
<sequence length="356" mass="38521">MSFLTLKGVRKSFGPQTVVHDFDLEIARGEFVTFLGPSGCGKTTLLRMVAGFETPTAGTIAIDGRDVTHLPPNARKVGMVFQAYALFPNMTVADNVAFGLKVAGRPKSEIRTRVEEMLALIKLGHLGARYPYQLSGGQQQRVALARALAVRPQVLLLDEPLSALDAKIRLSLRQEIRDLQRKLGITAIFVTHDQEEALSVSDRIVVLNEGRAEQIGTPFDIYNHPRTRFAASFIGTLSLLEGEAAGGNRMRVEGQEIAVPAEAHPAGRPLTLALRPEALSLAPSPARTNRLEGTIEDVDFLGSVVRMRVRLGQTTLLMDNFNDPSTPPPERGAKVALHFAPGDGQILDAPLAAAAE</sequence>
<evidence type="ECO:0000256" key="3">
    <source>
        <dbReference type="ARBA" id="ARBA00022741"/>
    </source>
</evidence>
<comment type="caution">
    <text evidence="9">The sequence shown here is derived from an EMBL/GenBank/DDBJ whole genome shotgun (WGS) entry which is preliminary data.</text>
</comment>
<dbReference type="InterPro" id="IPR050093">
    <property type="entry name" value="ABC_SmlMolc_Importer"/>
</dbReference>
<evidence type="ECO:0000313" key="10">
    <source>
        <dbReference type="Proteomes" id="UP000644699"/>
    </source>
</evidence>
<dbReference type="SUPFAM" id="SSF50331">
    <property type="entry name" value="MOP-like"/>
    <property type="match status" value="1"/>
</dbReference>
<evidence type="ECO:0000256" key="7">
    <source>
        <dbReference type="RuleBase" id="RU364083"/>
    </source>
</evidence>
<evidence type="ECO:0000256" key="5">
    <source>
        <dbReference type="ARBA" id="ARBA00022967"/>
    </source>
</evidence>
<keyword evidence="3 7" id="KW-0547">Nucleotide-binding</keyword>
<comment type="subunit">
    <text evidence="7">The complex is composed of two ATP-binding proteins (PotA), two transmembrane proteins (PotB and PotC) and a solute-binding protein (PotD).</text>
</comment>
<evidence type="ECO:0000256" key="6">
    <source>
        <dbReference type="ARBA" id="ARBA00023136"/>
    </source>
</evidence>
<dbReference type="InterPro" id="IPR008995">
    <property type="entry name" value="Mo/tungstate-bd_C_term_dom"/>
</dbReference>
<comment type="similarity">
    <text evidence="7">Belongs to the ABC transporter superfamily. Spermidine/putrescine importer (TC 3.A.1.11.1) family.</text>
</comment>
<dbReference type="Gene3D" id="3.40.50.300">
    <property type="entry name" value="P-loop containing nucleotide triphosphate hydrolases"/>
    <property type="match status" value="1"/>
</dbReference>
<dbReference type="Proteomes" id="UP000644699">
    <property type="component" value="Unassembled WGS sequence"/>
</dbReference>
<reference evidence="9" key="2">
    <citation type="submission" date="2020-09" db="EMBL/GenBank/DDBJ databases">
        <authorList>
            <person name="Sun Q."/>
            <person name="Zhou Y."/>
        </authorList>
    </citation>
    <scope>NUCLEOTIDE SEQUENCE</scope>
    <source>
        <strain evidence="9">CGMCC 1.15367</strain>
    </source>
</reference>